<sequence length="375" mass="40771">MGSKSVSVRAVIARYVTLWPRNTFAVGARPTLGALENGGRGGAGRRFFSCTTASMPNERPVAKQTISLRSLLYHAIQAAELGGLEVRAVRDSGDLGTRSKSICFNPVTLGDQRSHLAMKGTLKQAFPFLTVISEEDDHCLNSVVVELDAANQVAPSCPPLAFRALVPADEVVSVRDVTVWIDPLDGTQEFTDGQYDYVTTMVGIAVKGKPVAGVIHLPFSAGETYWAWNGHGISPSLRSLKAHSREADQRSSQIIRLAMSKNPFRAGTILRFARKAFEDQEFELVPMGGAGYKFVQMLLGNVDAYLHVTRNIKKWDTCAGHGIVSSLHGRVTGLQGEEMDYTAPEDYKQDCSIQTGFIGALRDHDSLLTGCRRAG</sequence>
<dbReference type="GO" id="GO:0004441">
    <property type="term" value="F:inositol-1,4-bisphosphate 1-phosphatase activity"/>
    <property type="evidence" value="ECO:0007669"/>
    <property type="project" value="UniProtKB-EC"/>
</dbReference>
<feature type="binding site" evidence="18">
    <location>
        <position position="134"/>
    </location>
    <ligand>
        <name>Mg(2+)</name>
        <dbReference type="ChEBI" id="CHEBI:18420"/>
        <label>1</label>
        <note>catalytic</note>
    </ligand>
</feature>
<evidence type="ECO:0000256" key="12">
    <source>
        <dbReference type="ARBA" id="ARBA00022989"/>
    </source>
</evidence>
<dbReference type="InterPro" id="IPR000760">
    <property type="entry name" value="Inositol_monophosphatase-like"/>
</dbReference>
<dbReference type="GO" id="GO:0008254">
    <property type="term" value="F:3'-nucleotidase activity"/>
    <property type="evidence" value="ECO:0007669"/>
    <property type="project" value="TreeGrafter"/>
</dbReference>
<evidence type="ECO:0000256" key="10">
    <source>
        <dbReference type="ARBA" id="ARBA00022801"/>
    </source>
</evidence>
<dbReference type="SUPFAM" id="SSF56655">
    <property type="entry name" value="Carbohydrate phosphatase"/>
    <property type="match status" value="1"/>
</dbReference>
<evidence type="ECO:0000256" key="14">
    <source>
        <dbReference type="ARBA" id="ARBA00042119"/>
    </source>
</evidence>
<dbReference type="GO" id="GO:0046872">
    <property type="term" value="F:metal ion binding"/>
    <property type="evidence" value="ECO:0007669"/>
    <property type="project" value="UniProtKB-KW"/>
</dbReference>
<feature type="binding site" evidence="18">
    <location>
        <position position="316"/>
    </location>
    <ligand>
        <name>Mg(2+)</name>
        <dbReference type="ChEBI" id="CHEBI:18420"/>
        <label>1</label>
        <note>catalytic</note>
    </ligand>
</feature>
<comment type="pathway">
    <text evidence="4">Polyol metabolism; myo-inositol biosynthesis; myo-inositol from D-glucose 6-phosphate: step 2/2.</text>
</comment>
<comment type="similarity">
    <text evidence="5">Belongs to the inositol monophosphatase superfamily.</text>
</comment>
<dbReference type="PANTHER" id="PTHR43028">
    <property type="entry name" value="3'(2'),5'-BISPHOSPHATE NUCLEOTIDASE 1"/>
    <property type="match status" value="1"/>
</dbReference>
<evidence type="ECO:0000256" key="11">
    <source>
        <dbReference type="ARBA" id="ARBA00022842"/>
    </source>
</evidence>
<name>A0A9X6RP77_HYPEX</name>
<dbReference type="InterPro" id="IPR050725">
    <property type="entry name" value="CysQ/Inositol_MonoPase"/>
</dbReference>
<protein>
    <recommendedName>
        <fullName evidence="14">Myo-inositol monophosphatase A3</fullName>
        <ecNumber evidence="6">3.1.3.25</ecNumber>
        <ecNumber evidence="17">3.1.3.57</ecNumber>
    </recommendedName>
</protein>
<evidence type="ECO:0000256" key="17">
    <source>
        <dbReference type="ARBA" id="ARBA00044519"/>
    </source>
</evidence>
<accession>A0A9X6RP77</accession>
<evidence type="ECO:0000256" key="7">
    <source>
        <dbReference type="ARBA" id="ARBA00022671"/>
    </source>
</evidence>
<dbReference type="EMBL" id="MTYJ01000465">
    <property type="protein sequence ID" value="OWA54815.1"/>
    <property type="molecule type" value="Genomic_DNA"/>
</dbReference>
<evidence type="ECO:0000256" key="9">
    <source>
        <dbReference type="ARBA" id="ARBA00022723"/>
    </source>
</evidence>
<dbReference type="Gene3D" id="3.30.540.10">
    <property type="entry name" value="Fructose-1,6-Bisphosphatase, subunit A, domain 1"/>
    <property type="match status" value="1"/>
</dbReference>
<evidence type="ECO:0000256" key="6">
    <source>
        <dbReference type="ARBA" id="ARBA00013106"/>
    </source>
</evidence>
<feature type="binding site" evidence="18">
    <location>
        <position position="182"/>
    </location>
    <ligand>
        <name>Mg(2+)</name>
        <dbReference type="ChEBI" id="CHEBI:18420"/>
        <label>1</label>
        <note>catalytic</note>
    </ligand>
</feature>
<evidence type="ECO:0000256" key="8">
    <source>
        <dbReference type="ARBA" id="ARBA00022692"/>
    </source>
</evidence>
<dbReference type="OrthoDB" id="411145at2759"/>
<keyword evidence="11 18" id="KW-0460">Magnesium</keyword>
<dbReference type="EC" id="3.1.3.57" evidence="17"/>
<evidence type="ECO:0000256" key="4">
    <source>
        <dbReference type="ARBA" id="ARBA00005152"/>
    </source>
</evidence>
<dbReference type="PROSITE" id="PS00629">
    <property type="entry name" value="IMP_1"/>
    <property type="match status" value="1"/>
</dbReference>
<dbReference type="GO" id="GO:0016020">
    <property type="term" value="C:membrane"/>
    <property type="evidence" value="ECO:0007669"/>
    <property type="project" value="UniProtKB-SubCell"/>
</dbReference>
<feature type="binding site" evidence="18">
    <location>
        <position position="185"/>
    </location>
    <ligand>
        <name>Mg(2+)</name>
        <dbReference type="ChEBI" id="CHEBI:18420"/>
        <label>1</label>
        <note>catalytic</note>
    </ligand>
</feature>
<dbReference type="FunFam" id="3.30.540.10:FF:000012">
    <property type="entry name" value="Blast:Putative inositol monophosphatase 3"/>
    <property type="match status" value="1"/>
</dbReference>
<keyword evidence="20" id="KW-1185">Reference proteome</keyword>
<gene>
    <name evidence="19" type="ORF">BV898_19209</name>
</gene>
<comment type="caution">
    <text evidence="19">The sequence shown here is derived from an EMBL/GenBank/DDBJ whole genome shotgun (WGS) entry which is preliminary data.</text>
</comment>
<evidence type="ECO:0000256" key="15">
    <source>
        <dbReference type="ARBA" id="ARBA00044465"/>
    </source>
</evidence>
<feature type="binding site" evidence="18">
    <location>
        <position position="184"/>
    </location>
    <ligand>
        <name>Mg(2+)</name>
        <dbReference type="ChEBI" id="CHEBI:18420"/>
        <label>1</label>
        <note>catalytic</note>
    </ligand>
</feature>
<evidence type="ECO:0000256" key="13">
    <source>
        <dbReference type="ARBA" id="ARBA00023136"/>
    </source>
</evidence>
<keyword evidence="10" id="KW-0378">Hydrolase</keyword>
<keyword evidence="9 18" id="KW-0479">Metal-binding</keyword>
<dbReference type="GO" id="GO:0052834">
    <property type="term" value="F:inositol monophosphate phosphatase activity"/>
    <property type="evidence" value="ECO:0007669"/>
    <property type="project" value="UniProtKB-EC"/>
</dbReference>
<evidence type="ECO:0000256" key="18">
    <source>
        <dbReference type="PIRSR" id="PIRSR600760-2"/>
    </source>
</evidence>
<dbReference type="Gene3D" id="3.40.190.80">
    <property type="match status" value="1"/>
</dbReference>
<comment type="cofactor">
    <cofactor evidence="2 18">
        <name>Mg(2+)</name>
        <dbReference type="ChEBI" id="CHEBI:18420"/>
    </cofactor>
</comment>
<organism evidence="19 20">
    <name type="scientific">Hypsibius exemplaris</name>
    <name type="common">Freshwater tardigrade</name>
    <dbReference type="NCBI Taxonomy" id="2072580"/>
    <lineage>
        <taxon>Eukaryota</taxon>
        <taxon>Metazoa</taxon>
        <taxon>Ecdysozoa</taxon>
        <taxon>Tardigrada</taxon>
        <taxon>Eutardigrada</taxon>
        <taxon>Parachela</taxon>
        <taxon>Hypsibioidea</taxon>
        <taxon>Hypsibiidae</taxon>
        <taxon>Hypsibius</taxon>
    </lineage>
</organism>
<evidence type="ECO:0000313" key="19">
    <source>
        <dbReference type="EMBL" id="OWA54815.1"/>
    </source>
</evidence>
<comment type="subcellular location">
    <subcellularLocation>
        <location evidence="3">Membrane</location>
        <topology evidence="3">Single-pass membrane protein</topology>
    </subcellularLocation>
</comment>
<dbReference type="GO" id="GO:0012505">
    <property type="term" value="C:endomembrane system"/>
    <property type="evidence" value="ECO:0007669"/>
    <property type="project" value="TreeGrafter"/>
</dbReference>
<evidence type="ECO:0000256" key="2">
    <source>
        <dbReference type="ARBA" id="ARBA00001946"/>
    </source>
</evidence>
<comment type="catalytic activity">
    <reaction evidence="1">
        <text>a myo-inositol phosphate + H2O = myo-inositol + phosphate</text>
        <dbReference type="Rhea" id="RHEA:24056"/>
        <dbReference type="ChEBI" id="CHEBI:15377"/>
        <dbReference type="ChEBI" id="CHEBI:17268"/>
        <dbReference type="ChEBI" id="CHEBI:43474"/>
        <dbReference type="ChEBI" id="CHEBI:84139"/>
        <dbReference type="EC" id="3.1.3.25"/>
    </reaction>
</comment>
<dbReference type="GO" id="GO:0005737">
    <property type="term" value="C:cytoplasm"/>
    <property type="evidence" value="ECO:0007669"/>
    <property type="project" value="UniProtKB-ARBA"/>
</dbReference>
<dbReference type="PANTHER" id="PTHR43028:SF4">
    <property type="entry name" value="INOSITOL MONOPHOSPHATASE 3"/>
    <property type="match status" value="1"/>
</dbReference>
<evidence type="ECO:0000313" key="20">
    <source>
        <dbReference type="Proteomes" id="UP000192578"/>
    </source>
</evidence>
<keyword evidence="8" id="KW-0812">Transmembrane</keyword>
<evidence type="ECO:0000256" key="3">
    <source>
        <dbReference type="ARBA" id="ARBA00004167"/>
    </source>
</evidence>
<dbReference type="EC" id="3.1.3.25" evidence="6"/>
<comment type="catalytic activity">
    <reaction evidence="15">
        <text>1D-myo-inositol 1,3,4-trisphosphate + H2O = 1D-myo-inositol 3,4-bisphosphate + phosphate</text>
        <dbReference type="Rhea" id="RHEA:70319"/>
        <dbReference type="ChEBI" id="CHEBI:15377"/>
        <dbReference type="ChEBI" id="CHEBI:43474"/>
        <dbReference type="ChEBI" id="CHEBI:58414"/>
        <dbReference type="ChEBI" id="CHEBI:83241"/>
    </reaction>
    <physiologicalReaction direction="left-to-right" evidence="15">
        <dbReference type="Rhea" id="RHEA:70320"/>
    </physiologicalReaction>
</comment>
<dbReference type="AlphaFoldDB" id="A0A9X6RP77"/>
<keyword evidence="7" id="KW-0452">Lithium</keyword>
<keyword evidence="12" id="KW-1133">Transmembrane helix</keyword>
<dbReference type="InterPro" id="IPR020583">
    <property type="entry name" value="Inositol_monoP_metal-BS"/>
</dbReference>
<dbReference type="Proteomes" id="UP000192578">
    <property type="component" value="Unassembled WGS sequence"/>
</dbReference>
<dbReference type="Pfam" id="PF00459">
    <property type="entry name" value="Inositol_P"/>
    <property type="match status" value="1"/>
</dbReference>
<evidence type="ECO:0000256" key="1">
    <source>
        <dbReference type="ARBA" id="ARBA00001033"/>
    </source>
</evidence>
<comment type="catalytic activity">
    <reaction evidence="16">
        <text>1D-myo-inositol 1,4-bisphosphate + H2O = 1D-myo-inositol 4-phosphate + phosphate</text>
        <dbReference type="Rhea" id="RHEA:15553"/>
        <dbReference type="ChEBI" id="CHEBI:15377"/>
        <dbReference type="ChEBI" id="CHEBI:43474"/>
        <dbReference type="ChEBI" id="CHEBI:58282"/>
        <dbReference type="ChEBI" id="CHEBI:58469"/>
        <dbReference type="EC" id="3.1.3.57"/>
    </reaction>
    <physiologicalReaction direction="left-to-right" evidence="16">
        <dbReference type="Rhea" id="RHEA:15554"/>
    </physiologicalReaction>
</comment>
<evidence type="ECO:0000256" key="16">
    <source>
        <dbReference type="ARBA" id="ARBA00044478"/>
    </source>
</evidence>
<keyword evidence="13" id="KW-0472">Membrane</keyword>
<evidence type="ECO:0000256" key="5">
    <source>
        <dbReference type="ARBA" id="ARBA00009759"/>
    </source>
</evidence>
<proteinExistence type="inferred from homology"/>
<reference evidence="20" key="1">
    <citation type="submission" date="2017-01" db="EMBL/GenBank/DDBJ databases">
        <title>Comparative genomics of anhydrobiosis in the tardigrade Hypsibius dujardini.</title>
        <authorList>
            <person name="Yoshida Y."/>
            <person name="Koutsovoulos G."/>
            <person name="Laetsch D."/>
            <person name="Stevens L."/>
            <person name="Kumar S."/>
            <person name="Horikawa D."/>
            <person name="Ishino K."/>
            <person name="Komine S."/>
            <person name="Tomita M."/>
            <person name="Blaxter M."/>
            <person name="Arakawa K."/>
        </authorList>
    </citation>
    <scope>NUCLEOTIDE SEQUENCE [LARGE SCALE GENOMIC DNA]</scope>
    <source>
        <strain evidence="20">Z151</strain>
    </source>
</reference>